<dbReference type="SUPFAM" id="SSF56281">
    <property type="entry name" value="Metallo-hydrolase/oxidoreductase"/>
    <property type="match status" value="1"/>
</dbReference>
<dbReference type="SMART" id="SM00849">
    <property type="entry name" value="Lactamase_B"/>
    <property type="match status" value="1"/>
</dbReference>
<gene>
    <name evidence="13" type="ORF">ARHIZOSPH14_06290</name>
</gene>
<dbReference type="GO" id="GO:0008800">
    <property type="term" value="F:beta-lactamase activity"/>
    <property type="evidence" value="ECO:0007669"/>
    <property type="project" value="UniProtKB-EC"/>
</dbReference>
<evidence type="ECO:0000313" key="13">
    <source>
        <dbReference type="EMBL" id="GLI26387.1"/>
    </source>
</evidence>
<keyword evidence="6" id="KW-0479">Metal-binding</keyword>
<dbReference type="GO" id="GO:0008270">
    <property type="term" value="F:zinc ion binding"/>
    <property type="evidence" value="ECO:0007669"/>
    <property type="project" value="InterPro"/>
</dbReference>
<reference evidence="13" key="1">
    <citation type="submission" date="2022-12" db="EMBL/GenBank/DDBJ databases">
        <title>Reference genome sequencing for broad-spectrum identification of bacterial and archaeal isolates by mass spectrometry.</title>
        <authorList>
            <person name="Sekiguchi Y."/>
            <person name="Tourlousse D.M."/>
        </authorList>
    </citation>
    <scope>NUCLEOTIDE SEQUENCE</scope>
    <source>
        <strain evidence="13">14</strain>
    </source>
</reference>
<keyword evidence="10" id="KW-0862">Zinc</keyword>
<name>A0A9W6FQA3_9MICO</name>
<evidence type="ECO:0000313" key="14">
    <source>
        <dbReference type="Proteomes" id="UP001144396"/>
    </source>
</evidence>
<dbReference type="Proteomes" id="UP001144396">
    <property type="component" value="Unassembled WGS sequence"/>
</dbReference>
<dbReference type="Gene3D" id="3.60.15.10">
    <property type="entry name" value="Ribonuclease Z/Hydroxyacylglutathione hydrolase-like"/>
    <property type="match status" value="1"/>
</dbReference>
<evidence type="ECO:0000256" key="7">
    <source>
        <dbReference type="ARBA" id="ARBA00022729"/>
    </source>
</evidence>
<dbReference type="InterPro" id="IPR050855">
    <property type="entry name" value="NDM-1-like"/>
</dbReference>
<evidence type="ECO:0000256" key="4">
    <source>
        <dbReference type="ARBA" id="ARBA00005250"/>
    </source>
</evidence>
<protein>
    <recommendedName>
        <fullName evidence="5">beta-lactamase</fullName>
        <ecNumber evidence="5">3.5.2.6</ecNumber>
    </recommendedName>
</protein>
<dbReference type="InterPro" id="IPR001018">
    <property type="entry name" value="Beta-lactamase_class-B_CS"/>
</dbReference>
<evidence type="ECO:0000256" key="2">
    <source>
        <dbReference type="ARBA" id="ARBA00001947"/>
    </source>
</evidence>
<comment type="cofactor">
    <cofactor evidence="2">
        <name>Zn(2+)</name>
        <dbReference type="ChEBI" id="CHEBI:29105"/>
    </cofactor>
</comment>
<dbReference type="InterPro" id="IPR001279">
    <property type="entry name" value="Metallo-B-lactamas"/>
</dbReference>
<dbReference type="AlphaFoldDB" id="A0A9W6FQA3"/>
<dbReference type="PANTHER" id="PTHR42951">
    <property type="entry name" value="METALLO-BETA-LACTAMASE DOMAIN-CONTAINING"/>
    <property type="match status" value="1"/>
</dbReference>
<dbReference type="EMBL" id="BSDP01000001">
    <property type="protein sequence ID" value="GLI26387.1"/>
    <property type="molecule type" value="Genomic_DNA"/>
</dbReference>
<comment type="subcellular location">
    <subcellularLocation>
        <location evidence="3">Periplasm</location>
    </subcellularLocation>
</comment>
<dbReference type="GO" id="GO:0017001">
    <property type="term" value="P:antibiotic catabolic process"/>
    <property type="evidence" value="ECO:0007669"/>
    <property type="project" value="InterPro"/>
</dbReference>
<accession>A0A9W6FQA3</accession>
<comment type="similarity">
    <text evidence="4">Belongs to the metallo-beta-lactamase superfamily. Class-B beta-lactamase family.</text>
</comment>
<keyword evidence="8" id="KW-0574">Periplasm</keyword>
<evidence type="ECO:0000256" key="10">
    <source>
        <dbReference type="ARBA" id="ARBA00022833"/>
    </source>
</evidence>
<dbReference type="GO" id="GO:0042597">
    <property type="term" value="C:periplasmic space"/>
    <property type="evidence" value="ECO:0007669"/>
    <property type="project" value="UniProtKB-SubCell"/>
</dbReference>
<evidence type="ECO:0000256" key="1">
    <source>
        <dbReference type="ARBA" id="ARBA00001526"/>
    </source>
</evidence>
<evidence type="ECO:0000259" key="12">
    <source>
        <dbReference type="SMART" id="SM00849"/>
    </source>
</evidence>
<evidence type="ECO:0000256" key="8">
    <source>
        <dbReference type="ARBA" id="ARBA00022764"/>
    </source>
</evidence>
<proteinExistence type="inferred from homology"/>
<keyword evidence="11" id="KW-0046">Antibiotic resistance</keyword>
<comment type="caution">
    <text evidence="13">The sequence shown here is derived from an EMBL/GenBank/DDBJ whole genome shotgun (WGS) entry which is preliminary data.</text>
</comment>
<evidence type="ECO:0000256" key="5">
    <source>
        <dbReference type="ARBA" id="ARBA00012865"/>
    </source>
</evidence>
<comment type="catalytic activity">
    <reaction evidence="1">
        <text>a beta-lactam + H2O = a substituted beta-amino acid</text>
        <dbReference type="Rhea" id="RHEA:20401"/>
        <dbReference type="ChEBI" id="CHEBI:15377"/>
        <dbReference type="ChEBI" id="CHEBI:35627"/>
        <dbReference type="ChEBI" id="CHEBI:140347"/>
        <dbReference type="EC" id="3.5.2.6"/>
    </reaction>
</comment>
<keyword evidence="7" id="KW-0732">Signal</keyword>
<evidence type="ECO:0000256" key="6">
    <source>
        <dbReference type="ARBA" id="ARBA00022723"/>
    </source>
</evidence>
<feature type="domain" description="Metallo-beta-lactamase" evidence="12">
    <location>
        <begin position="33"/>
        <end position="244"/>
    </location>
</feature>
<dbReference type="GO" id="GO:0046677">
    <property type="term" value="P:response to antibiotic"/>
    <property type="evidence" value="ECO:0007669"/>
    <property type="project" value="UniProtKB-KW"/>
</dbReference>
<evidence type="ECO:0000256" key="3">
    <source>
        <dbReference type="ARBA" id="ARBA00004418"/>
    </source>
</evidence>
<evidence type="ECO:0000256" key="9">
    <source>
        <dbReference type="ARBA" id="ARBA00022801"/>
    </source>
</evidence>
<organism evidence="13 14">
    <name type="scientific">Agromyces rhizosphaerae</name>
    <dbReference type="NCBI Taxonomy" id="88374"/>
    <lineage>
        <taxon>Bacteria</taxon>
        <taxon>Bacillati</taxon>
        <taxon>Actinomycetota</taxon>
        <taxon>Actinomycetes</taxon>
        <taxon>Micrococcales</taxon>
        <taxon>Microbacteriaceae</taxon>
        <taxon>Agromyces</taxon>
    </lineage>
</organism>
<keyword evidence="14" id="KW-1185">Reference proteome</keyword>
<dbReference type="EC" id="3.5.2.6" evidence="5"/>
<keyword evidence="9" id="KW-0378">Hydrolase</keyword>
<sequence length="266" mass="27620">MRGGAVGESNGLLPRGIRVDRIGEHVHLAHTEHVNWLIYAGPDGVTLVDSGYLGQRKLLVASLAAVGCRPDDVDAVLLTHAHADHLGGAAWLAETYGTPVHADAAELPNLHRDVLEQAGAGDVVANALRPGVLSWALGIAPLLRGRADLGVPVATVLPENGVGVAVPGRPRVLRVAGHTSGHVAYEFSDEGVLAAGDALVTRHPTSPEPGPQLPPSIYQHDVEWARESLDLLRDSHARTLVPGHGEAWIGPASAAVDAALAAGAAW</sequence>
<dbReference type="PANTHER" id="PTHR42951:SF14">
    <property type="entry name" value="METALLO-BETA-LACTAMASE SUPERFAMILY PROTEIN"/>
    <property type="match status" value="1"/>
</dbReference>
<dbReference type="PROSITE" id="PS00743">
    <property type="entry name" value="BETA_LACTAMASE_B_1"/>
    <property type="match status" value="1"/>
</dbReference>
<evidence type="ECO:0000256" key="11">
    <source>
        <dbReference type="ARBA" id="ARBA00023251"/>
    </source>
</evidence>
<dbReference type="Pfam" id="PF00753">
    <property type="entry name" value="Lactamase_B"/>
    <property type="match status" value="1"/>
</dbReference>
<dbReference type="InterPro" id="IPR036866">
    <property type="entry name" value="RibonucZ/Hydroxyglut_hydro"/>
</dbReference>